<reference evidence="1 2" key="1">
    <citation type="submission" date="2018-12" db="EMBL/GenBank/DDBJ databases">
        <authorList>
            <consortium name="Pathogen Informatics"/>
        </authorList>
    </citation>
    <scope>NUCLEOTIDE SEQUENCE [LARGE SCALE GENOMIC DNA]</scope>
    <source>
        <strain evidence="1 2">NCTC9428</strain>
    </source>
</reference>
<gene>
    <name evidence="1" type="ORF">NCTC9428_02454</name>
</gene>
<proteinExistence type="predicted"/>
<organism evidence="1 2">
    <name type="scientific">Pseudomonas fluorescens</name>
    <dbReference type="NCBI Taxonomy" id="294"/>
    <lineage>
        <taxon>Bacteria</taxon>
        <taxon>Pseudomonadati</taxon>
        <taxon>Pseudomonadota</taxon>
        <taxon>Gammaproteobacteria</taxon>
        <taxon>Pseudomonadales</taxon>
        <taxon>Pseudomonadaceae</taxon>
        <taxon>Pseudomonas</taxon>
    </lineage>
</organism>
<sequence>MALDKTAAWEKAKSHLKFLTEAKDEQALTQLFNGAVGYCYALRETGLFDEAEIEFLIYQTFDARADWYRPESSNETDQ</sequence>
<dbReference type="EMBL" id="LR134318">
    <property type="protein sequence ID" value="VEF10841.1"/>
    <property type="molecule type" value="Genomic_DNA"/>
</dbReference>
<evidence type="ECO:0000313" key="1">
    <source>
        <dbReference type="EMBL" id="VEF10841.1"/>
    </source>
</evidence>
<dbReference type="RefSeq" id="WP_126362893.1">
    <property type="nucleotide sequence ID" value="NZ_LR134318.1"/>
</dbReference>
<accession>A0A448DVI4</accession>
<evidence type="ECO:0008006" key="3">
    <source>
        <dbReference type="Google" id="ProtNLM"/>
    </source>
</evidence>
<protein>
    <recommendedName>
        <fullName evidence="3">Phage protein</fullName>
    </recommendedName>
</protein>
<name>A0A448DVI4_PSEFL</name>
<evidence type="ECO:0000313" key="2">
    <source>
        <dbReference type="Proteomes" id="UP000281909"/>
    </source>
</evidence>
<dbReference type="AlphaFoldDB" id="A0A448DVI4"/>
<dbReference type="Proteomes" id="UP000281909">
    <property type="component" value="Chromosome"/>
</dbReference>